<dbReference type="EMBL" id="WAEL01000013">
    <property type="protein sequence ID" value="NID13596.1"/>
    <property type="molecule type" value="Genomic_DNA"/>
</dbReference>
<reference evidence="8" key="1">
    <citation type="submission" date="2024-05" db="EMBL/GenBank/DDBJ databases">
        <authorList>
            <person name="Jung D.-H."/>
        </authorList>
    </citation>
    <scope>NUCLEOTIDE SEQUENCE</scope>
    <source>
        <strain evidence="8">JA-25</strain>
    </source>
</reference>
<dbReference type="InterPro" id="IPR006311">
    <property type="entry name" value="TAT_signal"/>
</dbReference>
<dbReference type="Gene3D" id="2.102.10.10">
    <property type="entry name" value="Rieske [2Fe-2S] iron-sulphur domain"/>
    <property type="match status" value="1"/>
</dbReference>
<dbReference type="PROSITE" id="PS51318">
    <property type="entry name" value="TAT"/>
    <property type="match status" value="1"/>
</dbReference>
<name>A0ABX0QQN0_9BACT</name>
<evidence type="ECO:0000259" key="7">
    <source>
        <dbReference type="PROSITE" id="PS51296"/>
    </source>
</evidence>
<dbReference type="PRINTS" id="PR00162">
    <property type="entry name" value="RIESKE"/>
</dbReference>
<gene>
    <name evidence="8" type="ORF">F7231_25740</name>
</gene>
<evidence type="ECO:0000256" key="6">
    <source>
        <dbReference type="ARBA" id="ARBA00034078"/>
    </source>
</evidence>
<dbReference type="CDD" id="cd03467">
    <property type="entry name" value="Rieske"/>
    <property type="match status" value="1"/>
</dbReference>
<dbReference type="InterPro" id="IPR036922">
    <property type="entry name" value="Rieske_2Fe-2S_sf"/>
</dbReference>
<evidence type="ECO:0000256" key="5">
    <source>
        <dbReference type="ARBA" id="ARBA00023157"/>
    </source>
</evidence>
<feature type="domain" description="Rieske" evidence="7">
    <location>
        <begin position="65"/>
        <end position="149"/>
    </location>
</feature>
<protein>
    <submittedName>
        <fullName evidence="8">Rieske (2Fe-2S) protein</fullName>
    </submittedName>
</protein>
<dbReference type="PROSITE" id="PS51257">
    <property type="entry name" value="PROKAR_LIPOPROTEIN"/>
    <property type="match status" value="1"/>
</dbReference>
<keyword evidence="5" id="KW-1015">Disulfide bond</keyword>
<evidence type="ECO:0000256" key="3">
    <source>
        <dbReference type="ARBA" id="ARBA00023004"/>
    </source>
</evidence>
<keyword evidence="2" id="KW-0479">Metal-binding</keyword>
<evidence type="ECO:0000256" key="4">
    <source>
        <dbReference type="ARBA" id="ARBA00023014"/>
    </source>
</evidence>
<dbReference type="SUPFAM" id="SSF50022">
    <property type="entry name" value="ISP domain"/>
    <property type="match status" value="1"/>
</dbReference>
<dbReference type="PROSITE" id="PS51296">
    <property type="entry name" value="RIESKE"/>
    <property type="match status" value="1"/>
</dbReference>
<keyword evidence="9" id="KW-1185">Reference proteome</keyword>
<dbReference type="Proteomes" id="UP000606008">
    <property type="component" value="Unassembled WGS sequence"/>
</dbReference>
<evidence type="ECO:0000313" key="9">
    <source>
        <dbReference type="Proteomes" id="UP000606008"/>
    </source>
</evidence>
<keyword evidence="3" id="KW-0408">Iron</keyword>
<dbReference type="InterPro" id="IPR017941">
    <property type="entry name" value="Rieske_2Fe-2S"/>
</dbReference>
<keyword evidence="4" id="KW-0411">Iron-sulfur</keyword>
<comment type="cofactor">
    <cofactor evidence="6">
        <name>[2Fe-2S] cluster</name>
        <dbReference type="ChEBI" id="CHEBI:190135"/>
    </cofactor>
</comment>
<proteinExistence type="predicted"/>
<dbReference type="InterPro" id="IPR014349">
    <property type="entry name" value="Rieske_Fe-S_prot"/>
</dbReference>
<sequence>MKKEVKLNRQDFLKTCGMACLSTSVLTAALTSCASVYYAQAPRIKGWAIQISKKEFDLDPNGKRQRPFMVVEMKNQTHPIYLRRVGGDNYTAVLMQCTHQGNDLNAHDGYLSCPAHGSEYDTDGRVTEGPAEDSLKRYNVTTDEQYIYINIA</sequence>
<dbReference type="Pfam" id="PF00355">
    <property type="entry name" value="Rieske"/>
    <property type="match status" value="1"/>
</dbReference>
<comment type="caution">
    <text evidence="8">The sequence shown here is derived from an EMBL/GenBank/DDBJ whole genome shotgun (WGS) entry which is preliminary data.</text>
</comment>
<dbReference type="PANTHER" id="PTHR10134">
    <property type="entry name" value="CYTOCHROME B-C1 COMPLEX SUBUNIT RIESKE, MITOCHONDRIAL"/>
    <property type="match status" value="1"/>
</dbReference>
<keyword evidence="1" id="KW-0001">2Fe-2S</keyword>
<organism evidence="8 9">
    <name type="scientific">Fibrivirga algicola</name>
    <dbReference type="NCBI Taxonomy" id="2950420"/>
    <lineage>
        <taxon>Bacteria</taxon>
        <taxon>Pseudomonadati</taxon>
        <taxon>Bacteroidota</taxon>
        <taxon>Cytophagia</taxon>
        <taxon>Cytophagales</taxon>
        <taxon>Spirosomataceae</taxon>
        <taxon>Fibrivirga</taxon>
    </lineage>
</organism>
<dbReference type="InterPro" id="IPR005805">
    <property type="entry name" value="Rieske_Fe-S_prot_C"/>
</dbReference>
<dbReference type="RefSeq" id="WP_166694121.1">
    <property type="nucleotide sequence ID" value="NZ_WAEL01000013.1"/>
</dbReference>
<evidence type="ECO:0000313" key="8">
    <source>
        <dbReference type="EMBL" id="NID13596.1"/>
    </source>
</evidence>
<accession>A0ABX0QQN0</accession>
<evidence type="ECO:0000256" key="2">
    <source>
        <dbReference type="ARBA" id="ARBA00022723"/>
    </source>
</evidence>
<evidence type="ECO:0000256" key="1">
    <source>
        <dbReference type="ARBA" id="ARBA00022714"/>
    </source>
</evidence>